<dbReference type="GO" id="GO:0019825">
    <property type="term" value="F:oxygen binding"/>
    <property type="evidence" value="ECO:0007669"/>
    <property type="project" value="InterPro"/>
</dbReference>
<evidence type="ECO:0000256" key="13">
    <source>
        <dbReference type="ARBA" id="ARBA00048118"/>
    </source>
</evidence>
<organism evidence="17 18">
    <name type="scientific">Geotrypetes seraphini</name>
    <name type="common">Gaboon caecilian</name>
    <name type="synonym">Caecilia seraphini</name>
    <dbReference type="NCBI Taxonomy" id="260995"/>
    <lineage>
        <taxon>Eukaryota</taxon>
        <taxon>Metazoa</taxon>
        <taxon>Chordata</taxon>
        <taxon>Craniata</taxon>
        <taxon>Vertebrata</taxon>
        <taxon>Euteleostomi</taxon>
        <taxon>Amphibia</taxon>
        <taxon>Gymnophiona</taxon>
        <taxon>Geotrypetes</taxon>
    </lineage>
</organism>
<keyword evidence="3 15" id="KW-0813">Transport</keyword>
<keyword evidence="17" id="KW-1185">Reference proteome</keyword>
<reference evidence="18" key="1">
    <citation type="submission" date="2025-08" db="UniProtKB">
        <authorList>
            <consortium name="RefSeq"/>
        </authorList>
    </citation>
    <scope>IDENTIFICATION</scope>
</reference>
<evidence type="ECO:0000256" key="9">
    <source>
        <dbReference type="ARBA" id="ARBA00044551"/>
    </source>
</evidence>
<name>A0A6P8QFY8_GEOSA</name>
<evidence type="ECO:0000256" key="8">
    <source>
        <dbReference type="ARBA" id="ARBA00044448"/>
    </source>
</evidence>
<dbReference type="SUPFAM" id="SSF46458">
    <property type="entry name" value="Globin-like"/>
    <property type="match status" value="1"/>
</dbReference>
<dbReference type="GO" id="GO:0005344">
    <property type="term" value="F:oxygen carrier activity"/>
    <property type="evidence" value="ECO:0007669"/>
    <property type="project" value="UniProtKB-KW"/>
</dbReference>
<dbReference type="PANTHER" id="PTHR46783">
    <property type="entry name" value="CYTOGLOBIN"/>
    <property type="match status" value="1"/>
</dbReference>
<comment type="catalytic activity">
    <reaction evidence="13">
        <text>Fe(III)-heme b-[protein] + nitric oxide + H2O = Fe(II)-heme b-[protein] + nitrite + 2 H(+)</text>
        <dbReference type="Rhea" id="RHEA:77711"/>
        <dbReference type="Rhea" id="RHEA-COMP:18975"/>
        <dbReference type="Rhea" id="RHEA-COMP:18976"/>
        <dbReference type="ChEBI" id="CHEBI:15377"/>
        <dbReference type="ChEBI" id="CHEBI:15378"/>
        <dbReference type="ChEBI" id="CHEBI:16301"/>
        <dbReference type="ChEBI" id="CHEBI:16480"/>
        <dbReference type="ChEBI" id="CHEBI:55376"/>
        <dbReference type="ChEBI" id="CHEBI:60344"/>
    </reaction>
    <physiologicalReaction direction="right-to-left" evidence="13">
        <dbReference type="Rhea" id="RHEA:77713"/>
    </physiologicalReaction>
</comment>
<evidence type="ECO:0000256" key="6">
    <source>
        <dbReference type="ARBA" id="ARBA00022723"/>
    </source>
</evidence>
<protein>
    <recommendedName>
        <fullName evidence="2">superoxide dismutase</fullName>
        <ecNumber evidence="2">1.15.1.1</ecNumber>
    </recommendedName>
    <alternativeName>
        <fullName evidence="9">Nitrite reductase CYGB</fullName>
    </alternativeName>
    <alternativeName>
        <fullName evidence="11">Pseudoperoxidase CYGB</fullName>
    </alternativeName>
    <alternativeName>
        <fullName evidence="10">Superoxide dismutase CYGB</fullName>
    </alternativeName>
</protein>
<evidence type="ECO:0000313" key="18">
    <source>
        <dbReference type="RefSeq" id="XP_033786268.1"/>
    </source>
</evidence>
<dbReference type="AlphaFoldDB" id="A0A6P8QFY8"/>
<dbReference type="Gene3D" id="1.10.490.10">
    <property type="entry name" value="Globins"/>
    <property type="match status" value="1"/>
</dbReference>
<evidence type="ECO:0000256" key="5">
    <source>
        <dbReference type="ARBA" id="ARBA00022621"/>
    </source>
</evidence>
<dbReference type="InParanoid" id="A0A6P8QFY8"/>
<comment type="catalytic activity">
    <reaction evidence="14">
        <text>H2O2 + AH2 = A + 2 H2O</text>
        <dbReference type="Rhea" id="RHEA:30275"/>
        <dbReference type="ChEBI" id="CHEBI:13193"/>
        <dbReference type="ChEBI" id="CHEBI:15377"/>
        <dbReference type="ChEBI" id="CHEBI:16240"/>
        <dbReference type="ChEBI" id="CHEBI:17499"/>
    </reaction>
    <physiologicalReaction direction="left-to-right" evidence="14">
        <dbReference type="Rhea" id="RHEA:30276"/>
    </physiologicalReaction>
</comment>
<evidence type="ECO:0000256" key="3">
    <source>
        <dbReference type="ARBA" id="ARBA00022448"/>
    </source>
</evidence>
<dbReference type="Proteomes" id="UP000515159">
    <property type="component" value="Chromosome 2"/>
</dbReference>
<accession>A0A6P8QFY8</accession>
<proteinExistence type="inferred from homology"/>
<evidence type="ECO:0000313" key="17">
    <source>
        <dbReference type="Proteomes" id="UP000515159"/>
    </source>
</evidence>
<gene>
    <name evidence="18" type="primary">LOC117353886</name>
</gene>
<comment type="catalytic activity">
    <reaction evidence="8">
        <text>Fe(II)-heme b-[protein] + nitric oxide + O2 = Fe(III)-heme b-[protein] + nitrate</text>
        <dbReference type="Rhea" id="RHEA:78091"/>
        <dbReference type="Rhea" id="RHEA-COMP:18975"/>
        <dbReference type="Rhea" id="RHEA-COMP:18976"/>
        <dbReference type="ChEBI" id="CHEBI:15379"/>
        <dbReference type="ChEBI" id="CHEBI:16480"/>
        <dbReference type="ChEBI" id="CHEBI:17632"/>
        <dbReference type="ChEBI" id="CHEBI:55376"/>
        <dbReference type="ChEBI" id="CHEBI:60344"/>
    </reaction>
    <physiologicalReaction direction="left-to-right" evidence="8">
        <dbReference type="Rhea" id="RHEA:78092"/>
    </physiologicalReaction>
</comment>
<evidence type="ECO:0000256" key="7">
    <source>
        <dbReference type="ARBA" id="ARBA00023004"/>
    </source>
</evidence>
<evidence type="ECO:0000256" key="15">
    <source>
        <dbReference type="RuleBase" id="RU000356"/>
    </source>
</evidence>
<dbReference type="PANTHER" id="PTHR46783:SF3">
    <property type="entry name" value="GLOBIN FAMILY PROFILE DOMAIN-CONTAINING PROTEIN"/>
    <property type="match status" value="1"/>
</dbReference>
<dbReference type="InterPro" id="IPR013314">
    <property type="entry name" value="Globin_lamprey/hagfish"/>
</dbReference>
<dbReference type="GO" id="GO:0005506">
    <property type="term" value="F:iron ion binding"/>
    <property type="evidence" value="ECO:0007669"/>
    <property type="project" value="InterPro"/>
</dbReference>
<evidence type="ECO:0000256" key="2">
    <source>
        <dbReference type="ARBA" id="ARBA00012682"/>
    </source>
</evidence>
<dbReference type="RefSeq" id="XP_033786268.1">
    <property type="nucleotide sequence ID" value="XM_033930377.1"/>
</dbReference>
<dbReference type="InterPro" id="IPR009050">
    <property type="entry name" value="Globin-like_sf"/>
</dbReference>
<dbReference type="KEGG" id="gsh:117353886"/>
<evidence type="ECO:0000256" key="10">
    <source>
        <dbReference type="ARBA" id="ARBA00044562"/>
    </source>
</evidence>
<evidence type="ECO:0000256" key="4">
    <source>
        <dbReference type="ARBA" id="ARBA00022617"/>
    </source>
</evidence>
<keyword evidence="6" id="KW-0479">Metal-binding</keyword>
<dbReference type="PRINTS" id="PR01906">
    <property type="entry name" value="FISHGLOBIN"/>
</dbReference>
<feature type="domain" description="Globin" evidence="16">
    <location>
        <begin position="2"/>
        <end position="147"/>
    </location>
</feature>
<dbReference type="InterPro" id="IPR000971">
    <property type="entry name" value="Globin"/>
</dbReference>
<dbReference type="EC" id="1.15.1.1" evidence="2"/>
<dbReference type="GeneID" id="117353886"/>
<sequence>MALSDADVQSAQSAWAMLYANMEENGTSVLIRMFTKHPETKSYFGHFKGMGSAVEMEESAQVRSHGKKVFSALNEMIQCLDNTNIFTEMINSLGKKHATQLKIDPKNFRVICDIILQLIDEKCDGDGRVAFEKVTNMLCTQLNSAYKEAGWWQDSGPH</sequence>
<dbReference type="Pfam" id="PF00042">
    <property type="entry name" value="Globin"/>
    <property type="match status" value="1"/>
</dbReference>
<keyword evidence="5 15" id="KW-0561">Oxygen transport</keyword>
<dbReference type="InterPro" id="IPR012292">
    <property type="entry name" value="Globin/Proto"/>
</dbReference>
<evidence type="ECO:0000256" key="12">
    <source>
        <dbReference type="ARBA" id="ARBA00047393"/>
    </source>
</evidence>
<dbReference type="PROSITE" id="PS01033">
    <property type="entry name" value="GLOBIN"/>
    <property type="match status" value="1"/>
</dbReference>
<dbReference type="OrthoDB" id="436496at2759"/>
<keyword evidence="4 15" id="KW-0349">Heme</keyword>
<dbReference type="GO" id="GO:0004784">
    <property type="term" value="F:superoxide dismutase activity"/>
    <property type="evidence" value="ECO:0007669"/>
    <property type="project" value="UniProtKB-EC"/>
</dbReference>
<evidence type="ECO:0000256" key="1">
    <source>
        <dbReference type="ARBA" id="ARBA00008705"/>
    </source>
</evidence>
<evidence type="ECO:0000259" key="16">
    <source>
        <dbReference type="PROSITE" id="PS01033"/>
    </source>
</evidence>
<keyword evidence="7" id="KW-0408">Iron</keyword>
<evidence type="ECO:0000256" key="11">
    <source>
        <dbReference type="ARBA" id="ARBA00044569"/>
    </source>
</evidence>
<dbReference type="GO" id="GO:0020037">
    <property type="term" value="F:heme binding"/>
    <property type="evidence" value="ECO:0007669"/>
    <property type="project" value="InterPro"/>
</dbReference>
<evidence type="ECO:0000256" key="14">
    <source>
        <dbReference type="ARBA" id="ARBA00049899"/>
    </source>
</evidence>
<comment type="catalytic activity">
    <reaction evidence="12">
        <text>2 superoxide + 2 H(+) = H2O2 + O2</text>
        <dbReference type="Rhea" id="RHEA:20696"/>
        <dbReference type="ChEBI" id="CHEBI:15378"/>
        <dbReference type="ChEBI" id="CHEBI:15379"/>
        <dbReference type="ChEBI" id="CHEBI:16240"/>
        <dbReference type="ChEBI" id="CHEBI:18421"/>
        <dbReference type="EC" id="1.15.1.1"/>
    </reaction>
    <physiologicalReaction direction="left-to-right" evidence="12">
        <dbReference type="Rhea" id="RHEA:20697"/>
    </physiologicalReaction>
</comment>
<comment type="similarity">
    <text evidence="1 15">Belongs to the globin family.</text>
</comment>